<dbReference type="GO" id="GO:0055085">
    <property type="term" value="P:transmembrane transport"/>
    <property type="evidence" value="ECO:0007669"/>
    <property type="project" value="UniProtKB-ARBA"/>
</dbReference>
<dbReference type="InterPro" id="IPR027417">
    <property type="entry name" value="P-loop_NTPase"/>
</dbReference>
<dbReference type="InterPro" id="IPR017871">
    <property type="entry name" value="ABC_transporter-like_CS"/>
</dbReference>
<dbReference type="InterPro" id="IPR003439">
    <property type="entry name" value="ABC_transporter-like_ATP-bd"/>
</dbReference>
<dbReference type="CDD" id="cd03257">
    <property type="entry name" value="ABC_NikE_OppD_transporters"/>
    <property type="match status" value="1"/>
</dbReference>
<accession>A0A7X1AXQ8</accession>
<reference evidence="6 7" key="1">
    <citation type="submission" date="2020-07" db="EMBL/GenBank/DDBJ databases">
        <authorList>
            <person name="Feng X."/>
        </authorList>
    </citation>
    <scope>NUCLEOTIDE SEQUENCE [LARGE SCALE GENOMIC DNA]</scope>
    <source>
        <strain evidence="6 7">JCM14086</strain>
    </source>
</reference>
<dbReference type="PANTHER" id="PTHR43776">
    <property type="entry name" value="TRANSPORT ATP-BINDING PROTEIN"/>
    <property type="match status" value="1"/>
</dbReference>
<keyword evidence="3" id="KW-0547">Nucleotide-binding</keyword>
<dbReference type="SMART" id="SM00382">
    <property type="entry name" value="AAA"/>
    <property type="match status" value="1"/>
</dbReference>
<evidence type="ECO:0000256" key="2">
    <source>
        <dbReference type="ARBA" id="ARBA00022448"/>
    </source>
</evidence>
<dbReference type="Pfam" id="PF00005">
    <property type="entry name" value="ABC_tran"/>
    <property type="match status" value="1"/>
</dbReference>
<evidence type="ECO:0000313" key="6">
    <source>
        <dbReference type="EMBL" id="MBC2601943.1"/>
    </source>
</evidence>
<dbReference type="AlphaFoldDB" id="A0A7X1AXQ8"/>
<evidence type="ECO:0000256" key="3">
    <source>
        <dbReference type="ARBA" id="ARBA00022741"/>
    </source>
</evidence>
<dbReference type="PROSITE" id="PS00211">
    <property type="entry name" value="ABC_TRANSPORTER_1"/>
    <property type="match status" value="1"/>
</dbReference>
<dbReference type="RefSeq" id="WP_185692643.1">
    <property type="nucleotide sequence ID" value="NZ_JACHVA010000080.1"/>
</dbReference>
<dbReference type="PANTHER" id="PTHR43776:SF7">
    <property type="entry name" value="D,D-DIPEPTIDE TRANSPORT ATP-BINDING PROTEIN DDPF-RELATED"/>
    <property type="match status" value="1"/>
</dbReference>
<dbReference type="InterPro" id="IPR003593">
    <property type="entry name" value="AAA+_ATPase"/>
</dbReference>
<protein>
    <submittedName>
        <fullName evidence="6">ABC transporter ATP-binding protein</fullName>
    </submittedName>
</protein>
<feature type="domain" description="ABC transporter" evidence="5">
    <location>
        <begin position="9"/>
        <end position="250"/>
    </location>
</feature>
<gene>
    <name evidence="6" type="ORF">H5P30_09135</name>
</gene>
<dbReference type="PROSITE" id="PS50893">
    <property type="entry name" value="ABC_TRANSPORTER_2"/>
    <property type="match status" value="1"/>
</dbReference>
<dbReference type="InterPro" id="IPR050319">
    <property type="entry name" value="ABC_transp_ATP-bind"/>
</dbReference>
<evidence type="ECO:0000313" key="7">
    <source>
        <dbReference type="Proteomes" id="UP000525652"/>
    </source>
</evidence>
<keyword evidence="4 6" id="KW-0067">ATP-binding</keyword>
<name>A0A7X1AXQ8_9BACT</name>
<organism evidence="6 7">
    <name type="scientific">Puniceicoccus vermicola</name>
    <dbReference type="NCBI Taxonomy" id="388746"/>
    <lineage>
        <taxon>Bacteria</taxon>
        <taxon>Pseudomonadati</taxon>
        <taxon>Verrucomicrobiota</taxon>
        <taxon>Opitutia</taxon>
        <taxon>Puniceicoccales</taxon>
        <taxon>Puniceicoccaceae</taxon>
        <taxon>Puniceicoccus</taxon>
    </lineage>
</organism>
<evidence type="ECO:0000256" key="4">
    <source>
        <dbReference type="ARBA" id="ARBA00022840"/>
    </source>
</evidence>
<comment type="caution">
    <text evidence="6">The sequence shown here is derived from an EMBL/GenBank/DDBJ whole genome shotgun (WGS) entry which is preliminary data.</text>
</comment>
<keyword evidence="7" id="KW-1185">Reference proteome</keyword>
<dbReference type="Proteomes" id="UP000525652">
    <property type="component" value="Unassembled WGS sequence"/>
</dbReference>
<evidence type="ECO:0000259" key="5">
    <source>
        <dbReference type="PROSITE" id="PS50893"/>
    </source>
</evidence>
<comment type="similarity">
    <text evidence="1">Belongs to the ABC transporter superfamily.</text>
</comment>
<keyword evidence="2" id="KW-0813">Transport</keyword>
<dbReference type="GO" id="GO:0005524">
    <property type="term" value="F:ATP binding"/>
    <property type="evidence" value="ECO:0007669"/>
    <property type="project" value="UniProtKB-KW"/>
</dbReference>
<dbReference type="SUPFAM" id="SSF52540">
    <property type="entry name" value="P-loop containing nucleoside triphosphate hydrolases"/>
    <property type="match status" value="1"/>
</dbReference>
<sequence length="262" mass="28799">MSTQAPPVLQLNQVSVTYPGGHRAATKVSFSLQPGERAGLVGESGSGKSTIARTVLGLVPHSEGTLQILGKMAQDSTREARLTRARMVQMVFQDPYHSLNPRRTIRQALVEALQVSGRITEKAQLEKESIALLEKVHLDAGALNRFPHQFSGGQRQRICIARALAPNPQLLVCDEAVSALDVTTQRSIVHLLRKLSEEEHIALLFITHDIPLIEHLCERVMVLDQGSLVEDGTVESVFHNPSAPKTRQLLDSVLRIDPPQEV</sequence>
<dbReference type="Gene3D" id="3.40.50.300">
    <property type="entry name" value="P-loop containing nucleotide triphosphate hydrolases"/>
    <property type="match status" value="1"/>
</dbReference>
<evidence type="ECO:0000256" key="1">
    <source>
        <dbReference type="ARBA" id="ARBA00005417"/>
    </source>
</evidence>
<dbReference type="GO" id="GO:0016887">
    <property type="term" value="F:ATP hydrolysis activity"/>
    <property type="evidence" value="ECO:0007669"/>
    <property type="project" value="InterPro"/>
</dbReference>
<dbReference type="EMBL" id="JACHVA010000080">
    <property type="protein sequence ID" value="MBC2601943.1"/>
    <property type="molecule type" value="Genomic_DNA"/>
</dbReference>
<proteinExistence type="inferred from homology"/>